<reference evidence="3 4" key="1">
    <citation type="journal article" date="2019" name="Int. J. Syst. Evol. Microbiol.">
        <title>The Global Catalogue of Microorganisms (GCM) 10K type strain sequencing project: providing services to taxonomists for standard genome sequencing and annotation.</title>
        <authorList>
            <consortium name="The Broad Institute Genomics Platform"/>
            <consortium name="The Broad Institute Genome Sequencing Center for Infectious Disease"/>
            <person name="Wu L."/>
            <person name="Ma J."/>
        </authorList>
    </citation>
    <scope>NUCLEOTIDE SEQUENCE [LARGE SCALE GENOMIC DNA]</scope>
    <source>
        <strain evidence="3 4">JCM 15591</strain>
    </source>
</reference>
<comment type="caution">
    <text evidence="3">The sequence shown here is derived from an EMBL/GenBank/DDBJ whole genome shotgun (WGS) entry which is preliminary data.</text>
</comment>
<dbReference type="Pfam" id="PF00582">
    <property type="entry name" value="Usp"/>
    <property type="match status" value="1"/>
</dbReference>
<dbReference type="Gene3D" id="3.40.50.620">
    <property type="entry name" value="HUPs"/>
    <property type="match status" value="1"/>
</dbReference>
<dbReference type="InterPro" id="IPR006015">
    <property type="entry name" value="Universal_stress_UspA"/>
</dbReference>
<dbReference type="InterPro" id="IPR006016">
    <property type="entry name" value="UspA"/>
</dbReference>
<dbReference type="RefSeq" id="WP_324386966.1">
    <property type="nucleotide sequence ID" value="NZ_BAAAPN010000015.1"/>
</dbReference>
<keyword evidence="4" id="KW-1185">Reference proteome</keyword>
<dbReference type="PANTHER" id="PTHR46268:SF6">
    <property type="entry name" value="UNIVERSAL STRESS PROTEIN UP12"/>
    <property type="match status" value="1"/>
</dbReference>
<dbReference type="PANTHER" id="PTHR46268">
    <property type="entry name" value="STRESS RESPONSE PROTEIN NHAX"/>
    <property type="match status" value="1"/>
</dbReference>
<dbReference type="CDD" id="cd00293">
    <property type="entry name" value="USP-like"/>
    <property type="match status" value="1"/>
</dbReference>
<dbReference type="SUPFAM" id="SSF52402">
    <property type="entry name" value="Adenine nucleotide alpha hydrolases-like"/>
    <property type="match status" value="1"/>
</dbReference>
<evidence type="ECO:0000256" key="1">
    <source>
        <dbReference type="ARBA" id="ARBA00008791"/>
    </source>
</evidence>
<accession>A0ABN2K444</accession>
<comment type="similarity">
    <text evidence="1">Belongs to the universal stress protein A family.</text>
</comment>
<organism evidence="3 4">
    <name type="scientific">Nostocoides vanveenii</name>
    <dbReference type="NCBI Taxonomy" id="330835"/>
    <lineage>
        <taxon>Bacteria</taxon>
        <taxon>Bacillati</taxon>
        <taxon>Actinomycetota</taxon>
        <taxon>Actinomycetes</taxon>
        <taxon>Micrococcales</taxon>
        <taxon>Intrasporangiaceae</taxon>
        <taxon>Nostocoides</taxon>
    </lineage>
</organism>
<evidence type="ECO:0000259" key="2">
    <source>
        <dbReference type="Pfam" id="PF00582"/>
    </source>
</evidence>
<name>A0ABN2K444_9MICO</name>
<dbReference type="EMBL" id="BAAAPN010000015">
    <property type="protein sequence ID" value="GAA1747682.1"/>
    <property type="molecule type" value="Genomic_DNA"/>
</dbReference>
<feature type="domain" description="UspA" evidence="2">
    <location>
        <begin position="6"/>
        <end position="151"/>
    </location>
</feature>
<protein>
    <submittedName>
        <fullName evidence="3">Universal stress protein</fullName>
    </submittedName>
</protein>
<evidence type="ECO:0000313" key="3">
    <source>
        <dbReference type="EMBL" id="GAA1747682.1"/>
    </source>
</evidence>
<proteinExistence type="inferred from homology"/>
<dbReference type="InterPro" id="IPR014729">
    <property type="entry name" value="Rossmann-like_a/b/a_fold"/>
</dbReference>
<dbReference type="PRINTS" id="PR01438">
    <property type="entry name" value="UNVRSLSTRESS"/>
</dbReference>
<dbReference type="Proteomes" id="UP001501475">
    <property type="component" value="Unassembled WGS sequence"/>
</dbReference>
<gene>
    <name evidence="3" type="ORF">GCM10009810_05330</name>
</gene>
<evidence type="ECO:0000313" key="4">
    <source>
        <dbReference type="Proteomes" id="UP001501475"/>
    </source>
</evidence>
<sequence length="177" mass="18266">MSKIDYGTIVAGTDGSALAIPTIARAAWLARHDDADLVIVCAYSELSRRVDAKNVATLGGDPRSGQVLGRAAANEALAAAVALARDEGAVVVAALLMEGEPDKALLATAEDRSADLIVLGAVADRTITDRLLGTVAEEVTKRARCDVLIVRPIGDPAADQVVPEDGPEIVVAESAEE</sequence>